<keyword evidence="9" id="KW-1185">Reference proteome</keyword>
<organism evidence="8 9">
    <name type="scientific">Chaetoceros tenuissimus</name>
    <dbReference type="NCBI Taxonomy" id="426638"/>
    <lineage>
        <taxon>Eukaryota</taxon>
        <taxon>Sar</taxon>
        <taxon>Stramenopiles</taxon>
        <taxon>Ochrophyta</taxon>
        <taxon>Bacillariophyta</taxon>
        <taxon>Coscinodiscophyceae</taxon>
        <taxon>Chaetocerotophycidae</taxon>
        <taxon>Chaetocerotales</taxon>
        <taxon>Chaetocerotaceae</taxon>
        <taxon>Chaetoceros</taxon>
    </lineage>
</organism>
<dbReference type="PANTHER" id="PTHR11562">
    <property type="entry name" value="CATION EFFLUX PROTEIN/ ZINC TRANSPORTER"/>
    <property type="match status" value="1"/>
</dbReference>
<evidence type="ECO:0000256" key="1">
    <source>
        <dbReference type="ARBA" id="ARBA00004141"/>
    </source>
</evidence>
<dbReference type="PANTHER" id="PTHR11562:SF17">
    <property type="entry name" value="RE54080P-RELATED"/>
    <property type="match status" value="1"/>
</dbReference>
<comment type="subcellular location">
    <subcellularLocation>
        <location evidence="1">Membrane</location>
        <topology evidence="1">Multi-pass membrane protein</topology>
    </subcellularLocation>
</comment>
<evidence type="ECO:0000256" key="2">
    <source>
        <dbReference type="ARBA" id="ARBA00022692"/>
    </source>
</evidence>
<feature type="transmembrane region" description="Helical" evidence="6">
    <location>
        <begin position="269"/>
        <end position="294"/>
    </location>
</feature>
<feature type="transmembrane region" description="Helical" evidence="6">
    <location>
        <begin position="66"/>
        <end position="87"/>
    </location>
</feature>
<keyword evidence="5 6" id="KW-0472">Membrane</keyword>
<dbReference type="SUPFAM" id="SSF161111">
    <property type="entry name" value="Cation efflux protein transmembrane domain-like"/>
    <property type="match status" value="1"/>
</dbReference>
<feature type="transmembrane region" description="Helical" evidence="6">
    <location>
        <begin position="99"/>
        <end position="121"/>
    </location>
</feature>
<gene>
    <name evidence="8" type="ORF">CTEN210_08261</name>
</gene>
<keyword evidence="2 6" id="KW-0812">Transmembrane</keyword>
<evidence type="ECO:0000256" key="6">
    <source>
        <dbReference type="SAM" id="Phobius"/>
    </source>
</evidence>
<dbReference type="InterPro" id="IPR050681">
    <property type="entry name" value="CDF/SLC30A"/>
</dbReference>
<evidence type="ECO:0000259" key="7">
    <source>
        <dbReference type="Pfam" id="PF01545"/>
    </source>
</evidence>
<feature type="transmembrane region" description="Helical" evidence="6">
    <location>
        <begin position="141"/>
        <end position="159"/>
    </location>
</feature>
<keyword evidence="3" id="KW-0862">Zinc</keyword>
<dbReference type="GO" id="GO:0005886">
    <property type="term" value="C:plasma membrane"/>
    <property type="evidence" value="ECO:0007669"/>
    <property type="project" value="TreeGrafter"/>
</dbReference>
<keyword evidence="3" id="KW-0864">Zinc transport</keyword>
<keyword evidence="3" id="KW-0406">Ion transport</keyword>
<dbReference type="Gene3D" id="1.20.1510.10">
    <property type="entry name" value="Cation efflux protein transmembrane domain"/>
    <property type="match status" value="1"/>
</dbReference>
<evidence type="ECO:0000313" key="9">
    <source>
        <dbReference type="Proteomes" id="UP001054902"/>
    </source>
</evidence>
<evidence type="ECO:0000256" key="4">
    <source>
        <dbReference type="ARBA" id="ARBA00022989"/>
    </source>
</evidence>
<dbReference type="Proteomes" id="UP001054902">
    <property type="component" value="Unassembled WGS sequence"/>
</dbReference>
<dbReference type="InterPro" id="IPR058533">
    <property type="entry name" value="Cation_efflux_TM"/>
</dbReference>
<feature type="domain" description="Cation efflux protein transmembrane" evidence="7">
    <location>
        <begin position="43"/>
        <end position="321"/>
    </location>
</feature>
<reference evidence="8 9" key="1">
    <citation type="journal article" date="2021" name="Sci. Rep.">
        <title>The genome of the diatom Chaetoceros tenuissimus carries an ancient integrated fragment of an extant virus.</title>
        <authorList>
            <person name="Hongo Y."/>
            <person name="Kimura K."/>
            <person name="Takaki Y."/>
            <person name="Yoshida Y."/>
            <person name="Baba S."/>
            <person name="Kobayashi G."/>
            <person name="Nagasaki K."/>
            <person name="Hano T."/>
            <person name="Tomaru Y."/>
        </authorList>
    </citation>
    <scope>NUCLEOTIDE SEQUENCE [LARGE SCALE GENOMIC DNA]</scope>
    <source>
        <strain evidence="8 9">NIES-3715</strain>
    </source>
</reference>
<keyword evidence="3" id="KW-0813">Transport</keyword>
<evidence type="ECO:0000256" key="5">
    <source>
        <dbReference type="ARBA" id="ARBA00023136"/>
    </source>
</evidence>
<dbReference type="Pfam" id="PF01545">
    <property type="entry name" value="Cation_efflux"/>
    <property type="match status" value="1"/>
</dbReference>
<comment type="caution">
    <text evidence="8">The sequence shown here is derived from an EMBL/GenBank/DDBJ whole genome shotgun (WGS) entry which is preliminary data.</text>
</comment>
<name>A0AAD3H647_9STRA</name>
<evidence type="ECO:0000313" key="8">
    <source>
        <dbReference type="EMBL" id="GFH51785.1"/>
    </source>
</evidence>
<evidence type="ECO:0000256" key="3">
    <source>
        <dbReference type="ARBA" id="ARBA00022906"/>
    </source>
</evidence>
<dbReference type="EMBL" id="BLLK01000045">
    <property type="protein sequence ID" value="GFH51785.1"/>
    <property type="molecule type" value="Genomic_DNA"/>
</dbReference>
<dbReference type="AlphaFoldDB" id="A0AAD3H647"/>
<feature type="transmembrane region" description="Helical" evidence="6">
    <location>
        <begin position="41"/>
        <end position="60"/>
    </location>
</feature>
<dbReference type="GO" id="GO:0005385">
    <property type="term" value="F:zinc ion transmembrane transporter activity"/>
    <property type="evidence" value="ECO:0007669"/>
    <property type="project" value="TreeGrafter"/>
</dbReference>
<feature type="transmembrane region" description="Helical" evidence="6">
    <location>
        <begin position="300"/>
        <end position="322"/>
    </location>
</feature>
<dbReference type="InterPro" id="IPR027469">
    <property type="entry name" value="Cation_efflux_TMD_sf"/>
</dbReference>
<accession>A0AAD3H647</accession>
<proteinExistence type="predicted"/>
<protein>
    <recommendedName>
        <fullName evidence="7">Cation efflux protein transmembrane domain-containing protein</fullName>
    </recommendedName>
</protein>
<keyword evidence="4 6" id="KW-1133">Transmembrane helix</keyword>
<sequence>MSKIRTVGEIQQQQEQSEDEYDWTVRSTSALSTLSKKEQNLSIAFYTFFTFTCIQSVYAMKSNSAALLADTIAMFIDSFTYLLNLLAEYFKSDNELRNLYLELIPPLTSVCILLALTFMTLQDSVLTLWNYFKDDVEDQEPDSSIMIVFATGALFIDLFNMIRFQNTSEDEDSIQENVELQDENVPILRKFSKYDSTLHTAETGTSDFNCADCDLCSEEVPITTEPDCECALCESNNGLEVTYSDNVIQEQKDDDSSAFKEMNLNMYSAFTHVFADTMRSIAVLIAGCICHLYPDWQKSFVIDSVAAIIVSLTIVCSCMPLMSGLMDTWNRIREVKKQ</sequence>